<reference evidence="2 3" key="1">
    <citation type="submission" date="2024-02" db="EMBL/GenBank/DDBJ databases">
        <title>A Gaetbulibacter species isolated from tidal flats and genomic insights of their niches.</title>
        <authorList>
            <person name="Ye Y."/>
        </authorList>
    </citation>
    <scope>NUCLEOTIDE SEQUENCE [LARGE SCALE GENOMIC DNA]</scope>
    <source>
        <strain evidence="2 3">KYW382</strain>
    </source>
</reference>
<keyword evidence="3" id="KW-1185">Reference proteome</keyword>
<accession>A0ABW7N227</accession>
<feature type="domain" description="Haem-binding" evidence="1">
    <location>
        <begin position="12"/>
        <end position="147"/>
    </location>
</feature>
<comment type="caution">
    <text evidence="2">The sequence shown here is derived from an EMBL/GenBank/DDBJ whole genome shotgun (WGS) entry which is preliminary data.</text>
</comment>
<dbReference type="EMBL" id="JBAWKB010000001">
    <property type="protein sequence ID" value="MFH6771537.1"/>
    <property type="molecule type" value="Genomic_DNA"/>
</dbReference>
<protein>
    <submittedName>
        <fullName evidence="2">Heme-binding domain-containing protein</fullName>
    </submittedName>
</protein>
<dbReference type="InterPro" id="IPR025992">
    <property type="entry name" value="Haem-bd"/>
</dbReference>
<organism evidence="2 3">
    <name type="scientific">Gaetbulibacter aestuarii</name>
    <dbReference type="NCBI Taxonomy" id="1502358"/>
    <lineage>
        <taxon>Bacteria</taxon>
        <taxon>Pseudomonadati</taxon>
        <taxon>Bacteroidota</taxon>
        <taxon>Flavobacteriia</taxon>
        <taxon>Flavobacteriales</taxon>
        <taxon>Flavobacteriaceae</taxon>
        <taxon>Gaetbulibacter</taxon>
    </lineage>
</organism>
<proteinExistence type="predicted"/>
<dbReference type="SMART" id="SM01235">
    <property type="entry name" value="Haem_bd"/>
    <property type="match status" value="1"/>
</dbReference>
<evidence type="ECO:0000313" key="3">
    <source>
        <dbReference type="Proteomes" id="UP001610100"/>
    </source>
</evidence>
<dbReference type="Proteomes" id="UP001610100">
    <property type="component" value="Unassembled WGS sequence"/>
</dbReference>
<sequence>MSKTKKILFTILAIVIIAQFFGPKKNHGDKSKVNAFYAETNPPEAVKITLSESCFDCHSDYTEYPAYNHITPVNYYLASHINEAKEHLNFSEWNTYSNKKKAKKIEHIAKSVTEGWMPLDSYQWMHPRANLTSDQVAAVTDWTKRMTVKYNMGSQPQ</sequence>
<name>A0ABW7N227_9FLAO</name>
<gene>
    <name evidence="2" type="ORF">V8G58_06270</name>
</gene>
<evidence type="ECO:0000313" key="2">
    <source>
        <dbReference type="EMBL" id="MFH6771537.1"/>
    </source>
</evidence>
<dbReference type="Pfam" id="PF14376">
    <property type="entry name" value="Haem_bd"/>
    <property type="match status" value="1"/>
</dbReference>
<dbReference type="RefSeq" id="WP_344740606.1">
    <property type="nucleotide sequence ID" value="NZ_BAABAY010000001.1"/>
</dbReference>
<evidence type="ECO:0000259" key="1">
    <source>
        <dbReference type="SMART" id="SM01235"/>
    </source>
</evidence>